<accession>A0A1Y2LR06</accession>
<evidence type="ECO:0000313" key="1">
    <source>
        <dbReference type="EMBL" id="OSS46363.1"/>
    </source>
</evidence>
<reference evidence="1 2" key="1">
    <citation type="journal article" date="2017" name="Genome Announc.">
        <title>Genome sequence of the saprophytic ascomycete Epicoccum nigrum ICMP 19927 strain isolated from New Zealand.</title>
        <authorList>
            <person name="Fokin M."/>
            <person name="Fleetwood D."/>
            <person name="Weir B.S."/>
            <person name="Villas-Boas S.G."/>
        </authorList>
    </citation>
    <scope>NUCLEOTIDE SEQUENCE [LARGE SCALE GENOMIC DNA]</scope>
    <source>
        <strain evidence="1 2">ICMP 19927</strain>
    </source>
</reference>
<organism evidence="1 2">
    <name type="scientific">Epicoccum nigrum</name>
    <name type="common">Soil fungus</name>
    <name type="synonym">Epicoccum purpurascens</name>
    <dbReference type="NCBI Taxonomy" id="105696"/>
    <lineage>
        <taxon>Eukaryota</taxon>
        <taxon>Fungi</taxon>
        <taxon>Dikarya</taxon>
        <taxon>Ascomycota</taxon>
        <taxon>Pezizomycotina</taxon>
        <taxon>Dothideomycetes</taxon>
        <taxon>Pleosporomycetidae</taxon>
        <taxon>Pleosporales</taxon>
        <taxon>Pleosporineae</taxon>
        <taxon>Didymellaceae</taxon>
        <taxon>Epicoccum</taxon>
    </lineage>
</organism>
<sequence length="364" mass="36671">MRMISRTLNCKWQSTTLFRKTQGKNILMSIYIGKGIMLTNRKKIYTGNPPFLSTSITHLQKPKSLYEALHLRVQEVAILVHILDGLLGGAVALLVPGHLGREAAAAGVRGGGLGLACVLGEGDVDGGRCVGEGLAGGLVLGGLGQDLVRGGEVGQLVVGRGGHGLVALCAHVEVGDVVRVQLALDADNLVVQVLGQVRLDVIRVQRLELAGGLFALKAGGQGKSALGDHGVGAVAVALHCATEDAVGTDVVGILGVVGGCVVVSLAAGAVGVGSSRVGHGVRGSRVGGRIGGRVRAGLADEAVDSVGSLHGVLVGSNGEDVVVVTLLDRAALVLTSLGRGLVVSTLVQGTLASTIELADSAGNL</sequence>
<dbReference type="AlphaFoldDB" id="A0A1Y2LR06"/>
<dbReference type="Proteomes" id="UP000193240">
    <property type="component" value="Unassembled WGS sequence"/>
</dbReference>
<proteinExistence type="predicted"/>
<keyword evidence="2" id="KW-1185">Reference proteome</keyword>
<name>A0A1Y2LR06_EPING</name>
<dbReference type="InParanoid" id="A0A1Y2LR06"/>
<gene>
    <name evidence="1" type="ORF">B5807_08598</name>
</gene>
<dbReference type="EMBL" id="KZ107851">
    <property type="protein sequence ID" value="OSS46363.1"/>
    <property type="molecule type" value="Genomic_DNA"/>
</dbReference>
<protein>
    <submittedName>
        <fullName evidence="1">Uncharacterized protein</fullName>
    </submittedName>
</protein>
<evidence type="ECO:0000313" key="2">
    <source>
        <dbReference type="Proteomes" id="UP000193240"/>
    </source>
</evidence>